<feature type="chain" id="PRO_5035247004" evidence="1">
    <location>
        <begin position="25"/>
        <end position="148"/>
    </location>
</feature>
<gene>
    <name evidence="2" type="ORF">H8B19_11025</name>
</gene>
<feature type="signal peptide" evidence="1">
    <location>
        <begin position="1"/>
        <end position="24"/>
    </location>
</feature>
<name>A0A8J6LZT6_9ALTE</name>
<reference evidence="2" key="2">
    <citation type="submission" date="2020-08" db="EMBL/GenBank/DDBJ databases">
        <authorList>
            <person name="Lai Q."/>
        </authorList>
    </citation>
    <scope>NUCLEOTIDE SEQUENCE</scope>
    <source>
        <strain evidence="2">S27-2</strain>
    </source>
</reference>
<dbReference type="Proteomes" id="UP000601768">
    <property type="component" value="Unassembled WGS sequence"/>
</dbReference>
<sequence>MHTLPRLLYLLAAMLMLTSCWWQDARVNPTIDGTPEDAAINFFDAIYNKKDMELALQLSSPRMKRLLKSYVVPTQVQKHLFNLMYDKVEIALDTGNTRMRTQFAKNSKVSVFFTGYYIDDKIEDIRVASMVKIDGKWRVERVDIAHYY</sequence>
<organism evidence="2 3">
    <name type="scientific">Neptunicella marina</name>
    <dbReference type="NCBI Taxonomy" id="2125989"/>
    <lineage>
        <taxon>Bacteria</taxon>
        <taxon>Pseudomonadati</taxon>
        <taxon>Pseudomonadota</taxon>
        <taxon>Gammaproteobacteria</taxon>
        <taxon>Alteromonadales</taxon>
        <taxon>Alteromonadaceae</taxon>
        <taxon>Neptunicella</taxon>
    </lineage>
</organism>
<dbReference type="RefSeq" id="WP_186506935.1">
    <property type="nucleotide sequence ID" value="NZ_JACNEP010000007.1"/>
</dbReference>
<comment type="caution">
    <text evidence="2">The sequence shown here is derived from an EMBL/GenBank/DDBJ whole genome shotgun (WGS) entry which is preliminary data.</text>
</comment>
<reference evidence="2" key="1">
    <citation type="journal article" date="2018" name="Int. J. Syst. Evol. Microbiol.">
        <title>Neptunicella marina gen. nov., sp. nov., isolated from surface seawater.</title>
        <authorList>
            <person name="Liu X."/>
            <person name="Lai Q."/>
            <person name="Du Y."/>
            <person name="Zhang X."/>
            <person name="Liu Z."/>
            <person name="Sun F."/>
            <person name="Shao Z."/>
        </authorList>
    </citation>
    <scope>NUCLEOTIDE SEQUENCE</scope>
    <source>
        <strain evidence="2">S27-2</strain>
    </source>
</reference>
<evidence type="ECO:0000313" key="3">
    <source>
        <dbReference type="Proteomes" id="UP000601768"/>
    </source>
</evidence>
<dbReference type="AlphaFoldDB" id="A0A8J6LZT6"/>
<keyword evidence="3" id="KW-1185">Reference proteome</keyword>
<accession>A0A8J6LZT6</accession>
<dbReference type="PROSITE" id="PS51257">
    <property type="entry name" value="PROKAR_LIPOPROTEIN"/>
    <property type="match status" value="1"/>
</dbReference>
<keyword evidence="1" id="KW-0732">Signal</keyword>
<protein>
    <submittedName>
        <fullName evidence="2">Uncharacterized protein</fullName>
    </submittedName>
</protein>
<evidence type="ECO:0000256" key="1">
    <source>
        <dbReference type="SAM" id="SignalP"/>
    </source>
</evidence>
<evidence type="ECO:0000313" key="2">
    <source>
        <dbReference type="EMBL" id="MBC3766415.1"/>
    </source>
</evidence>
<proteinExistence type="predicted"/>
<dbReference type="EMBL" id="JACNEP010000007">
    <property type="protein sequence ID" value="MBC3766415.1"/>
    <property type="molecule type" value="Genomic_DNA"/>
</dbReference>